<feature type="compositionally biased region" description="Basic residues" evidence="1">
    <location>
        <begin position="414"/>
        <end position="423"/>
    </location>
</feature>
<name>A0ABQ8XRB9_9EUKA</name>
<dbReference type="EMBL" id="JAOAOG010000266">
    <property type="protein sequence ID" value="KAJ6234870.1"/>
    <property type="molecule type" value="Genomic_DNA"/>
</dbReference>
<dbReference type="Proteomes" id="UP001150062">
    <property type="component" value="Unassembled WGS sequence"/>
</dbReference>
<feature type="compositionally biased region" description="Basic and acidic residues" evidence="1">
    <location>
        <begin position="32"/>
        <end position="65"/>
    </location>
</feature>
<accession>A0ABQ8XRB9</accession>
<reference evidence="2" key="1">
    <citation type="submission" date="2022-08" db="EMBL/GenBank/DDBJ databases">
        <title>Novel sulfate-reducing endosymbionts in the free-living metamonad Anaeramoeba.</title>
        <authorList>
            <person name="Jerlstrom-Hultqvist J."/>
            <person name="Cepicka I."/>
            <person name="Gallot-Lavallee L."/>
            <person name="Salas-Leiva D."/>
            <person name="Curtis B.A."/>
            <person name="Zahonova K."/>
            <person name="Pipaliya S."/>
            <person name="Dacks J."/>
            <person name="Roger A.J."/>
        </authorList>
    </citation>
    <scope>NUCLEOTIDE SEQUENCE</scope>
    <source>
        <strain evidence="2">Schooner1</strain>
    </source>
</reference>
<feature type="compositionally biased region" description="Basic residues" evidence="1">
    <location>
        <begin position="327"/>
        <end position="348"/>
    </location>
</feature>
<keyword evidence="3" id="KW-1185">Reference proteome</keyword>
<proteinExistence type="predicted"/>
<evidence type="ECO:0000313" key="2">
    <source>
        <dbReference type="EMBL" id="KAJ6234870.1"/>
    </source>
</evidence>
<evidence type="ECO:0000313" key="3">
    <source>
        <dbReference type="Proteomes" id="UP001150062"/>
    </source>
</evidence>
<feature type="compositionally biased region" description="Polar residues" evidence="1">
    <location>
        <begin position="272"/>
        <end position="290"/>
    </location>
</feature>
<evidence type="ECO:0000256" key="1">
    <source>
        <dbReference type="SAM" id="MobiDB-lite"/>
    </source>
</evidence>
<comment type="caution">
    <text evidence="2">The sequence shown here is derived from an EMBL/GenBank/DDBJ whole genome shotgun (WGS) entry which is preliminary data.</text>
</comment>
<feature type="compositionally biased region" description="Basic and acidic residues" evidence="1">
    <location>
        <begin position="401"/>
        <end position="413"/>
    </location>
</feature>
<feature type="region of interest" description="Disordered" evidence="1">
    <location>
        <begin position="27"/>
        <end position="66"/>
    </location>
</feature>
<gene>
    <name evidence="2" type="ORF">M0813_28847</name>
</gene>
<protein>
    <submittedName>
        <fullName evidence="2">Protein stay-green 1</fullName>
    </submittedName>
</protein>
<feature type="region of interest" description="Disordered" evidence="1">
    <location>
        <begin position="272"/>
        <end position="291"/>
    </location>
</feature>
<sequence>MKDVNVYSVNESYVDPFNFFGTEFSPVGEGSFETRRTIKENEKGAENDKLKEKENENEKEREKNGSSRFCVKKKLKKTQSVREFARSVSSCSLNPIIVQAEKKLDCKPNRLCSLQKRASQSSILIQEQLRRPSSKDLSLALRQQLQEDFKNPDIYLTEIVPEINEFEQVEEHFSSELTFGDDENEETEIKKNTNLLKKKSTLIFQLPNSVISVLEAQMNTTNFYADDLNYGSDEDDEEAYELPQGDLADLELDRFLGFGEFKRENSFQTSKNFFDDQNTNESSNGQQNQYLGYDIYPNDIPDFIRMEPDIESEEEFQQDQDKGIIIKNKKKKKKKGGKGKKKKKKKTNTKNDKGKDKCKDEGNDQKPIYDIHEPEGDRRKREYQEKLKEQGNHSNQNGILQEKEKKKERNKEKSKNKKKKTKYKIKIKSKEIEKINSCALQRQNSSVVETGKDVFKLMSGQLWVIMGGGSMKILKPYTNQFADKIGAVFNANQKEVQSIKKQLKYLLSNSRRTFTEFVLEIFLGVLSLAFSETIPKITNEFWEVLEELYELDHSPKADKTKNKSEDQKKPDEINLKLEKLFHKIYPQHVLMYWFNKRFSDRLSQFFLIKDQSIFFERHLFYLGKSKFLLSCMLLAKDLMNRKKEIESYYHLITCPYNNDPMNLYFHNRGTKLKIVRELVQEFGVNNGEYWGIISKDYVSKMSFRKDNVLQTFPFQNLITNPKLASLCRNTFDQSPLKSRKKPSQLQENETNIKTEWITKKK</sequence>
<feature type="compositionally biased region" description="Basic and acidic residues" evidence="1">
    <location>
        <begin position="349"/>
        <end position="391"/>
    </location>
</feature>
<feature type="region of interest" description="Disordered" evidence="1">
    <location>
        <begin position="312"/>
        <end position="423"/>
    </location>
</feature>
<organism evidence="2 3">
    <name type="scientific">Anaeramoeba flamelloides</name>
    <dbReference type="NCBI Taxonomy" id="1746091"/>
    <lineage>
        <taxon>Eukaryota</taxon>
        <taxon>Metamonada</taxon>
        <taxon>Anaeramoebidae</taxon>
        <taxon>Anaeramoeba</taxon>
    </lineage>
</organism>